<dbReference type="Pfam" id="PF00109">
    <property type="entry name" value="ketoacyl-synt"/>
    <property type="match status" value="1"/>
</dbReference>
<dbReference type="InterPro" id="IPR016039">
    <property type="entry name" value="Thiolase-like"/>
</dbReference>
<organism evidence="3 4">
    <name type="scientific">Ohtaekwangia kribbensis</name>
    <dbReference type="NCBI Taxonomy" id="688913"/>
    <lineage>
        <taxon>Bacteria</taxon>
        <taxon>Pseudomonadati</taxon>
        <taxon>Bacteroidota</taxon>
        <taxon>Cytophagia</taxon>
        <taxon>Cytophagales</taxon>
        <taxon>Fulvivirgaceae</taxon>
        <taxon>Ohtaekwangia</taxon>
    </lineage>
</organism>
<name>A0ABW3JZF0_9BACT</name>
<evidence type="ECO:0000313" key="3">
    <source>
        <dbReference type="EMBL" id="MFD0998904.1"/>
    </source>
</evidence>
<dbReference type="SUPFAM" id="SSF53901">
    <property type="entry name" value="Thiolase-like"/>
    <property type="match status" value="1"/>
</dbReference>
<evidence type="ECO:0000259" key="2">
    <source>
        <dbReference type="Pfam" id="PF00109"/>
    </source>
</evidence>
<dbReference type="PANTHER" id="PTHR11712:SF336">
    <property type="entry name" value="3-OXOACYL-[ACYL-CARRIER-PROTEIN] SYNTHASE, MITOCHONDRIAL"/>
    <property type="match status" value="1"/>
</dbReference>
<evidence type="ECO:0000313" key="4">
    <source>
        <dbReference type="Proteomes" id="UP001597112"/>
    </source>
</evidence>
<dbReference type="RefSeq" id="WP_377576381.1">
    <property type="nucleotide sequence ID" value="NZ_JBHTKA010000001.1"/>
</dbReference>
<dbReference type="InterPro" id="IPR014030">
    <property type="entry name" value="Ketoacyl_synth_N"/>
</dbReference>
<sequence length="356" mass="38924">MANIFITGMGTISPQKTWGDAPLLSEVTEHNSERLACVEPDYTQWFDPRQLRRMSRVLKMGVAAGSMALKEANIAVPDAIITGTGYGCLEDTGIFLTKMVENNEEALNPTPFIQSTHNTIGSLIALMLQCQGYNQTYTQGAFSFENSLLDALMMLKDEPALKVLVGGVDEITDLSHTIQKRFGIFRQQPESNLNLFTTGKGAVNGEGATYFVLSGENTSDSAVGVEAVATFYKADEQTLKQGLDNLLRDANLKVSDIDFVLLGTSGDAGIDKTLLDYTVKMFPESSTGVFKHLSGEHPVASSFAFWLAAKMIQEQTIPSIVMLHDTGRKPKNVLIFNQYFGTHHSFILLKSCRASG</sequence>
<keyword evidence="1" id="KW-0808">Transferase</keyword>
<feature type="domain" description="Beta-ketoacyl synthase-like N-terminal" evidence="2">
    <location>
        <begin position="43"/>
        <end position="214"/>
    </location>
</feature>
<proteinExistence type="predicted"/>
<dbReference type="PANTHER" id="PTHR11712">
    <property type="entry name" value="POLYKETIDE SYNTHASE-RELATED"/>
    <property type="match status" value="1"/>
</dbReference>
<gene>
    <name evidence="3" type="ORF">ACFQ21_06275</name>
</gene>
<dbReference type="InterPro" id="IPR000794">
    <property type="entry name" value="Beta-ketoacyl_synthase"/>
</dbReference>
<dbReference type="Proteomes" id="UP001597112">
    <property type="component" value="Unassembled WGS sequence"/>
</dbReference>
<evidence type="ECO:0000256" key="1">
    <source>
        <dbReference type="ARBA" id="ARBA00022679"/>
    </source>
</evidence>
<dbReference type="EMBL" id="JBHTKA010000001">
    <property type="protein sequence ID" value="MFD0998904.1"/>
    <property type="molecule type" value="Genomic_DNA"/>
</dbReference>
<comment type="caution">
    <text evidence="3">The sequence shown here is derived from an EMBL/GenBank/DDBJ whole genome shotgun (WGS) entry which is preliminary data.</text>
</comment>
<protein>
    <submittedName>
        <fullName evidence="3">Beta-ketoacyl synthase N-terminal-like domain-containing protein</fullName>
    </submittedName>
</protein>
<accession>A0ABW3JZF0</accession>
<dbReference type="Gene3D" id="3.40.47.10">
    <property type="match status" value="1"/>
</dbReference>
<reference evidence="4" key="1">
    <citation type="journal article" date="2019" name="Int. J. Syst. Evol. Microbiol.">
        <title>The Global Catalogue of Microorganisms (GCM) 10K type strain sequencing project: providing services to taxonomists for standard genome sequencing and annotation.</title>
        <authorList>
            <consortium name="The Broad Institute Genomics Platform"/>
            <consortium name="The Broad Institute Genome Sequencing Center for Infectious Disease"/>
            <person name="Wu L."/>
            <person name="Ma J."/>
        </authorList>
    </citation>
    <scope>NUCLEOTIDE SEQUENCE [LARGE SCALE GENOMIC DNA]</scope>
    <source>
        <strain evidence="4">CCUG 58938</strain>
    </source>
</reference>
<keyword evidence="4" id="KW-1185">Reference proteome</keyword>